<evidence type="ECO:0000313" key="10">
    <source>
        <dbReference type="Proteomes" id="UP001168821"/>
    </source>
</evidence>
<dbReference type="AlphaFoldDB" id="A0AA38IEW4"/>
<accession>A0AA38IEW4</accession>
<dbReference type="PRINTS" id="PR00722">
    <property type="entry name" value="CHYMOTRYPSIN"/>
</dbReference>
<dbReference type="Pfam" id="PF00089">
    <property type="entry name" value="Trypsin"/>
    <property type="match status" value="1"/>
</dbReference>
<dbReference type="InterPro" id="IPR043504">
    <property type="entry name" value="Peptidase_S1_PA_chymotrypsin"/>
</dbReference>
<dbReference type="CDD" id="cd00190">
    <property type="entry name" value="Tryp_SPc"/>
    <property type="match status" value="1"/>
</dbReference>
<dbReference type="InterPro" id="IPR001254">
    <property type="entry name" value="Trypsin_dom"/>
</dbReference>
<evidence type="ECO:0000256" key="4">
    <source>
        <dbReference type="ARBA" id="ARBA00022825"/>
    </source>
</evidence>
<dbReference type="PANTHER" id="PTHR24276">
    <property type="entry name" value="POLYSERASE-RELATED"/>
    <property type="match status" value="1"/>
</dbReference>
<dbReference type="SUPFAM" id="SSF50494">
    <property type="entry name" value="Trypsin-like serine proteases"/>
    <property type="match status" value="1"/>
</dbReference>
<dbReference type="PROSITE" id="PS50240">
    <property type="entry name" value="TRYPSIN_DOM"/>
    <property type="match status" value="1"/>
</dbReference>
<evidence type="ECO:0000256" key="2">
    <source>
        <dbReference type="ARBA" id="ARBA00022670"/>
    </source>
</evidence>
<keyword evidence="2 6" id="KW-0645">Protease</keyword>
<dbReference type="InterPro" id="IPR018114">
    <property type="entry name" value="TRYPSIN_HIS"/>
</dbReference>
<evidence type="ECO:0000256" key="1">
    <source>
        <dbReference type="ARBA" id="ARBA00007664"/>
    </source>
</evidence>
<dbReference type="FunFam" id="2.40.10.10:FF:000068">
    <property type="entry name" value="transmembrane protease serine 2"/>
    <property type="match status" value="1"/>
</dbReference>
<feature type="chain" id="PRO_5041461678" description="Peptidase S1 domain-containing protein" evidence="7">
    <location>
        <begin position="20"/>
        <end position="271"/>
    </location>
</feature>
<dbReference type="PROSITE" id="PS00135">
    <property type="entry name" value="TRYPSIN_SER"/>
    <property type="match status" value="1"/>
</dbReference>
<proteinExistence type="inferred from homology"/>
<protein>
    <recommendedName>
        <fullName evidence="8">Peptidase S1 domain-containing protein</fullName>
    </recommendedName>
</protein>
<keyword evidence="4 6" id="KW-0720">Serine protease</keyword>
<dbReference type="InterPro" id="IPR033116">
    <property type="entry name" value="TRYPSIN_SER"/>
</dbReference>
<keyword evidence="10" id="KW-1185">Reference proteome</keyword>
<dbReference type="GO" id="GO:0006508">
    <property type="term" value="P:proteolysis"/>
    <property type="evidence" value="ECO:0007669"/>
    <property type="project" value="UniProtKB-KW"/>
</dbReference>
<evidence type="ECO:0000259" key="8">
    <source>
        <dbReference type="PROSITE" id="PS50240"/>
    </source>
</evidence>
<keyword evidence="5" id="KW-1015">Disulfide bond</keyword>
<dbReference type="SMART" id="SM00020">
    <property type="entry name" value="Tryp_SPc"/>
    <property type="match status" value="1"/>
</dbReference>
<gene>
    <name evidence="9" type="ORF">Zmor_018854</name>
</gene>
<dbReference type="InterPro" id="IPR050430">
    <property type="entry name" value="Peptidase_S1"/>
</dbReference>
<dbReference type="InterPro" id="IPR009003">
    <property type="entry name" value="Peptidase_S1_PA"/>
</dbReference>
<dbReference type="GO" id="GO:0004252">
    <property type="term" value="F:serine-type endopeptidase activity"/>
    <property type="evidence" value="ECO:0007669"/>
    <property type="project" value="InterPro"/>
</dbReference>
<name>A0AA38IEW4_9CUCU</name>
<dbReference type="InterPro" id="IPR001314">
    <property type="entry name" value="Peptidase_S1A"/>
</dbReference>
<evidence type="ECO:0000256" key="3">
    <source>
        <dbReference type="ARBA" id="ARBA00022801"/>
    </source>
</evidence>
<dbReference type="EMBL" id="JALNTZ010000005">
    <property type="protein sequence ID" value="KAJ3652931.1"/>
    <property type="molecule type" value="Genomic_DNA"/>
</dbReference>
<evidence type="ECO:0000313" key="9">
    <source>
        <dbReference type="EMBL" id="KAJ3652931.1"/>
    </source>
</evidence>
<evidence type="ECO:0000256" key="6">
    <source>
        <dbReference type="RuleBase" id="RU363034"/>
    </source>
</evidence>
<feature type="signal peptide" evidence="7">
    <location>
        <begin position="1"/>
        <end position="19"/>
    </location>
</feature>
<keyword evidence="7" id="KW-0732">Signal</keyword>
<organism evidence="9 10">
    <name type="scientific">Zophobas morio</name>
    <dbReference type="NCBI Taxonomy" id="2755281"/>
    <lineage>
        <taxon>Eukaryota</taxon>
        <taxon>Metazoa</taxon>
        <taxon>Ecdysozoa</taxon>
        <taxon>Arthropoda</taxon>
        <taxon>Hexapoda</taxon>
        <taxon>Insecta</taxon>
        <taxon>Pterygota</taxon>
        <taxon>Neoptera</taxon>
        <taxon>Endopterygota</taxon>
        <taxon>Coleoptera</taxon>
        <taxon>Polyphaga</taxon>
        <taxon>Cucujiformia</taxon>
        <taxon>Tenebrionidae</taxon>
        <taxon>Zophobas</taxon>
    </lineage>
</organism>
<keyword evidence="3 6" id="KW-0378">Hydrolase</keyword>
<comment type="similarity">
    <text evidence="1">Belongs to the peptidase S1 family.</text>
</comment>
<sequence>MNHLQIFLLGCVFLQIAYSQDAKPPIENTDSRIINGNLATPGQFPWQAALFFQGGPDSKFWFCSGTIISPDWILTAAHCANEADSVLIYTAIIDISAEVEPTAIENKFIIHENFSPDSLANDIALIRLTNSLTFDDGVRSISLSSEEVKESVTVTISGWGKTRANDSSISPLLNYVNLVTISNEECQKAYGDSELILPEMVCAATNPAPVQTPCNGDSGGPVVVDFDTDNPRHVAVISFVSDTGCESGLPSGYTRTASFLDWIKEKTKITA</sequence>
<evidence type="ECO:0000256" key="7">
    <source>
        <dbReference type="SAM" id="SignalP"/>
    </source>
</evidence>
<evidence type="ECO:0000256" key="5">
    <source>
        <dbReference type="ARBA" id="ARBA00023157"/>
    </source>
</evidence>
<dbReference type="Gene3D" id="2.40.10.10">
    <property type="entry name" value="Trypsin-like serine proteases"/>
    <property type="match status" value="1"/>
</dbReference>
<dbReference type="Proteomes" id="UP001168821">
    <property type="component" value="Unassembled WGS sequence"/>
</dbReference>
<dbReference type="PROSITE" id="PS00134">
    <property type="entry name" value="TRYPSIN_HIS"/>
    <property type="match status" value="1"/>
</dbReference>
<dbReference type="PANTHER" id="PTHR24276:SF91">
    <property type="entry name" value="AT26814P-RELATED"/>
    <property type="match status" value="1"/>
</dbReference>
<reference evidence="9" key="1">
    <citation type="journal article" date="2023" name="G3 (Bethesda)">
        <title>Whole genome assemblies of Zophobas morio and Tenebrio molitor.</title>
        <authorList>
            <person name="Kaur S."/>
            <person name="Stinson S.A."/>
            <person name="diCenzo G.C."/>
        </authorList>
    </citation>
    <scope>NUCLEOTIDE SEQUENCE</scope>
    <source>
        <strain evidence="9">QUZm001</strain>
    </source>
</reference>
<comment type="caution">
    <text evidence="9">The sequence shown here is derived from an EMBL/GenBank/DDBJ whole genome shotgun (WGS) entry which is preliminary data.</text>
</comment>
<feature type="domain" description="Peptidase S1" evidence="8">
    <location>
        <begin position="33"/>
        <end position="268"/>
    </location>
</feature>